<feature type="domain" description="Amidohydrolase-related" evidence="3">
    <location>
        <begin position="93"/>
        <end position="459"/>
    </location>
</feature>
<accession>A0A2A9E7W9</accession>
<dbReference type="InterPro" id="IPR006680">
    <property type="entry name" value="Amidohydro-rel"/>
</dbReference>
<organism evidence="4 5">
    <name type="scientific">Sanguibacter antarcticus</name>
    <dbReference type="NCBI Taxonomy" id="372484"/>
    <lineage>
        <taxon>Bacteria</taxon>
        <taxon>Bacillati</taxon>
        <taxon>Actinomycetota</taxon>
        <taxon>Actinomycetes</taxon>
        <taxon>Micrococcales</taxon>
        <taxon>Sanguibacteraceae</taxon>
        <taxon>Sanguibacter</taxon>
    </lineage>
</organism>
<dbReference type="Gene3D" id="2.30.40.10">
    <property type="entry name" value="Urease, subunit C, domain 1"/>
    <property type="match status" value="1"/>
</dbReference>
<dbReference type="InterPro" id="IPR050287">
    <property type="entry name" value="MTA/SAH_deaminase"/>
</dbReference>
<protein>
    <submittedName>
        <fullName evidence="4">Cytosine/adenosine deaminase-related metal-dependent hydrolase</fullName>
    </submittedName>
</protein>
<reference evidence="4 5" key="1">
    <citation type="submission" date="2017-10" db="EMBL/GenBank/DDBJ databases">
        <title>Sequencing the genomes of 1000 actinobacteria strains.</title>
        <authorList>
            <person name="Klenk H.-P."/>
        </authorList>
    </citation>
    <scope>NUCLEOTIDE SEQUENCE [LARGE SCALE GENOMIC DNA]</scope>
    <source>
        <strain evidence="4 5">DSM 18966</strain>
    </source>
</reference>
<keyword evidence="5" id="KW-1185">Reference proteome</keyword>
<proteinExistence type="predicted"/>
<keyword evidence="1 4" id="KW-0378">Hydrolase</keyword>
<evidence type="ECO:0000256" key="1">
    <source>
        <dbReference type="ARBA" id="ARBA00022801"/>
    </source>
</evidence>
<dbReference type="EMBL" id="PDJG01000001">
    <property type="protein sequence ID" value="PFG34395.1"/>
    <property type="molecule type" value="Genomic_DNA"/>
</dbReference>
<dbReference type="Pfam" id="PF01979">
    <property type="entry name" value="Amidohydro_1"/>
    <property type="match status" value="1"/>
</dbReference>
<dbReference type="Gene3D" id="3.20.20.140">
    <property type="entry name" value="Metal-dependent hydrolases"/>
    <property type="match status" value="1"/>
</dbReference>
<dbReference type="PANTHER" id="PTHR43794">
    <property type="entry name" value="AMINOHYDROLASE SSNA-RELATED"/>
    <property type="match status" value="1"/>
</dbReference>
<evidence type="ECO:0000259" key="3">
    <source>
        <dbReference type="Pfam" id="PF01979"/>
    </source>
</evidence>
<evidence type="ECO:0000256" key="2">
    <source>
        <dbReference type="SAM" id="MobiDB-lite"/>
    </source>
</evidence>
<evidence type="ECO:0000313" key="5">
    <source>
        <dbReference type="Proteomes" id="UP000225548"/>
    </source>
</evidence>
<dbReference type="SUPFAM" id="SSF51556">
    <property type="entry name" value="Metallo-dependent hydrolases"/>
    <property type="match status" value="1"/>
</dbReference>
<evidence type="ECO:0000313" key="4">
    <source>
        <dbReference type="EMBL" id="PFG34395.1"/>
    </source>
</evidence>
<sequence length="529" mass="56875">MPHPTTTATHPARPTRLTVINALLLPLADPAGPSSTTHPDWYLGWMTVGDDGLISGIGPGSPPPATCPPSCDDPTSGAEHTMHGEVLDARGAMVAPGFVSAHSHIYTSGLRGVAHSQTLYPWVRANGEALLDASADDMYWYTLHGSLDFVNNGITSAYNFTHSRVSWLYEPETGYNHPARIHGTDHVTRQFDGTADSGIRVVNSFRLDDEAFTETETLDTFAEMVAASADRTPAAQHLGESIMGAVQWSSHRRSAELEAQVMRNLGVSNQAHFVETAEGIEFQQSKFEWYEEAGALGARFLFGHFVHPTDTMIERAVAAGCAMVWQPTSNGRLGSGIADVARFRDAGMRIGMGLDDQSCTDVSDPFQNMRIGMYTMRAKHSDAGIMTPREVLRMHTLGSAEVLGVEDRVGSLEVGKHADFLLVDPRHPDTGPVWDVFATYVMACGLRNLQQVYIGGELVSTQGVATTSLADDASAELHARIVHRARAAGLAIDYVPDDDVIAARTAPTRASARPVAASSEATAALSEAP</sequence>
<dbReference type="InterPro" id="IPR032466">
    <property type="entry name" value="Metal_Hydrolase"/>
</dbReference>
<dbReference type="Proteomes" id="UP000225548">
    <property type="component" value="Unassembled WGS sequence"/>
</dbReference>
<name>A0A2A9E7W9_9MICO</name>
<dbReference type="AlphaFoldDB" id="A0A2A9E7W9"/>
<dbReference type="PANTHER" id="PTHR43794:SF11">
    <property type="entry name" value="AMIDOHYDROLASE-RELATED DOMAIN-CONTAINING PROTEIN"/>
    <property type="match status" value="1"/>
</dbReference>
<feature type="region of interest" description="Disordered" evidence="2">
    <location>
        <begin position="508"/>
        <end position="529"/>
    </location>
</feature>
<gene>
    <name evidence="4" type="ORF">ATL42_2305</name>
</gene>
<comment type="caution">
    <text evidence="4">The sequence shown here is derived from an EMBL/GenBank/DDBJ whole genome shotgun (WGS) entry which is preliminary data.</text>
</comment>
<dbReference type="RefSeq" id="WP_098455437.1">
    <property type="nucleotide sequence ID" value="NZ_PDJG01000001.1"/>
</dbReference>
<dbReference type="SUPFAM" id="SSF51338">
    <property type="entry name" value="Composite domain of metallo-dependent hydrolases"/>
    <property type="match status" value="1"/>
</dbReference>
<dbReference type="GO" id="GO:0016810">
    <property type="term" value="F:hydrolase activity, acting on carbon-nitrogen (but not peptide) bonds"/>
    <property type="evidence" value="ECO:0007669"/>
    <property type="project" value="InterPro"/>
</dbReference>
<dbReference type="InterPro" id="IPR011059">
    <property type="entry name" value="Metal-dep_hydrolase_composite"/>
</dbReference>
<dbReference type="OrthoDB" id="3189065at2"/>